<keyword evidence="2" id="KW-0723">Serine/threonine-protein kinase</keyword>
<keyword evidence="6 11" id="KW-0067">ATP-binding</keyword>
<dbReference type="Proteomes" id="UP001161017">
    <property type="component" value="Unassembled WGS sequence"/>
</dbReference>
<feature type="binding site" evidence="11">
    <location>
        <begin position="548"/>
        <end position="556"/>
    </location>
    <ligand>
        <name>ATP</name>
        <dbReference type="ChEBI" id="CHEBI:30616"/>
    </ligand>
</feature>
<dbReference type="GO" id="GO:0003743">
    <property type="term" value="F:translation initiation factor activity"/>
    <property type="evidence" value="ECO:0007669"/>
    <property type="project" value="UniProtKB-KW"/>
</dbReference>
<dbReference type="SUPFAM" id="SSF56112">
    <property type="entry name" value="Protein kinase-like (PK-like)"/>
    <property type="match status" value="2"/>
</dbReference>
<dbReference type="InterPro" id="IPR016255">
    <property type="entry name" value="Gcn2"/>
</dbReference>
<evidence type="ECO:0000256" key="14">
    <source>
        <dbReference type="SAM" id="MobiDB-lite"/>
    </source>
</evidence>
<dbReference type="Gene3D" id="3.10.110.10">
    <property type="entry name" value="Ubiquitin Conjugating Enzyme"/>
    <property type="match status" value="1"/>
</dbReference>
<dbReference type="GO" id="GO:0005737">
    <property type="term" value="C:cytoplasm"/>
    <property type="evidence" value="ECO:0007669"/>
    <property type="project" value="TreeGrafter"/>
</dbReference>
<dbReference type="InterPro" id="IPR045864">
    <property type="entry name" value="aa-tRNA-synth_II/BPL/LPL"/>
</dbReference>
<keyword evidence="4 11" id="KW-0547">Nucleotide-binding</keyword>
<dbReference type="GO" id="GO:0004694">
    <property type="term" value="F:eukaryotic translation initiation factor 2alpha kinase activity"/>
    <property type="evidence" value="ECO:0007669"/>
    <property type="project" value="InterPro"/>
</dbReference>
<evidence type="ECO:0000259" key="15">
    <source>
        <dbReference type="PROSITE" id="PS50011"/>
    </source>
</evidence>
<dbReference type="GO" id="GO:0009893">
    <property type="term" value="P:positive regulation of metabolic process"/>
    <property type="evidence" value="ECO:0007669"/>
    <property type="project" value="UniProtKB-ARBA"/>
</dbReference>
<feature type="compositionally biased region" description="Low complexity" evidence="14">
    <location>
        <begin position="675"/>
        <end position="687"/>
    </location>
</feature>
<evidence type="ECO:0000256" key="3">
    <source>
        <dbReference type="ARBA" id="ARBA00022679"/>
    </source>
</evidence>
<evidence type="ECO:0000256" key="1">
    <source>
        <dbReference type="ARBA" id="ARBA00012513"/>
    </source>
</evidence>
<dbReference type="Gene3D" id="3.30.930.10">
    <property type="entry name" value="Bira Bifunctional Protein, Domain 2"/>
    <property type="match status" value="1"/>
</dbReference>
<feature type="domain" description="Protein kinase" evidence="15">
    <location>
        <begin position="542"/>
        <end position="918"/>
    </location>
</feature>
<dbReference type="Gene3D" id="3.30.200.20">
    <property type="entry name" value="Phosphorylase Kinase, domain 1"/>
    <property type="match status" value="1"/>
</dbReference>
<evidence type="ECO:0000256" key="2">
    <source>
        <dbReference type="ARBA" id="ARBA00022527"/>
    </source>
</evidence>
<dbReference type="InterPro" id="IPR000719">
    <property type="entry name" value="Prot_kinase_dom"/>
</dbReference>
<dbReference type="InterPro" id="IPR016135">
    <property type="entry name" value="UBQ-conjugating_enzyme/RWD"/>
</dbReference>
<dbReference type="Pfam" id="PF12745">
    <property type="entry name" value="HGTP_anticodon2"/>
    <property type="match status" value="1"/>
</dbReference>
<feature type="coiled-coil region" evidence="13">
    <location>
        <begin position="148"/>
        <end position="192"/>
    </location>
</feature>
<keyword evidence="3 17" id="KW-0808">Transferase</keyword>
<evidence type="ECO:0000259" key="16">
    <source>
        <dbReference type="PROSITE" id="PS50908"/>
    </source>
</evidence>
<comment type="similarity">
    <text evidence="7">Belongs to the protein kinase superfamily. Ser/Thr protein kinase family. GCN2 subfamily.</text>
</comment>
<keyword evidence="18" id="KW-1185">Reference proteome</keyword>
<dbReference type="PANTHER" id="PTHR11042">
    <property type="entry name" value="EUKARYOTIC TRANSLATION INITIATION FACTOR 2-ALPHA KINASE EIF2-ALPHA KINASE -RELATED"/>
    <property type="match status" value="1"/>
</dbReference>
<evidence type="ECO:0000256" key="8">
    <source>
        <dbReference type="ARBA" id="ARBA00047899"/>
    </source>
</evidence>
<evidence type="ECO:0000313" key="17">
    <source>
        <dbReference type="EMBL" id="MDI1491733.1"/>
    </source>
</evidence>
<dbReference type="EC" id="2.7.11.1" evidence="1"/>
<dbReference type="SUPFAM" id="SSF55681">
    <property type="entry name" value="Class II aaRS and biotin synthetases"/>
    <property type="match status" value="1"/>
</dbReference>
<dbReference type="GO" id="GO:0005634">
    <property type="term" value="C:nucleus"/>
    <property type="evidence" value="ECO:0007669"/>
    <property type="project" value="TreeGrafter"/>
</dbReference>
<accession>A0AA43TXN7</accession>
<dbReference type="PIRSF" id="PIRSF000660">
    <property type="entry name" value="Ser/Thr_PK_GCN2"/>
    <property type="match status" value="1"/>
</dbReference>
<dbReference type="InterPro" id="IPR024435">
    <property type="entry name" value="HisRS-related_dom"/>
</dbReference>
<dbReference type="PROSITE" id="PS00108">
    <property type="entry name" value="PROTEIN_KINASE_ST"/>
    <property type="match status" value="1"/>
</dbReference>
<dbReference type="Gene3D" id="1.10.510.10">
    <property type="entry name" value="Transferase(Phosphotransferase) domain 1"/>
    <property type="match status" value="2"/>
</dbReference>
<feature type="compositionally biased region" description="Polar residues" evidence="14">
    <location>
        <begin position="688"/>
        <end position="711"/>
    </location>
</feature>
<feature type="binding site" evidence="11">
    <location>
        <position position="571"/>
    </location>
    <ligand>
        <name>ATP</name>
        <dbReference type="ChEBI" id="CHEBI:30616"/>
    </ligand>
</feature>
<feature type="binding site" evidence="12">
    <location>
        <position position="572"/>
    </location>
    <ligand>
        <name>ATP</name>
        <dbReference type="ChEBI" id="CHEBI:30616"/>
    </ligand>
</feature>
<name>A0AA43TXN7_9LECA</name>
<evidence type="ECO:0000256" key="13">
    <source>
        <dbReference type="SAM" id="Coils"/>
    </source>
</evidence>
<dbReference type="CDD" id="cd14012">
    <property type="entry name" value="PK_eIF2AK_GCN2_rpt1"/>
    <property type="match status" value="1"/>
</dbReference>
<dbReference type="CDD" id="cd23823">
    <property type="entry name" value="RWD_GCN2"/>
    <property type="match status" value="1"/>
</dbReference>
<feature type="compositionally biased region" description="Acidic residues" evidence="14">
    <location>
        <begin position="661"/>
        <end position="674"/>
    </location>
</feature>
<keyword evidence="17" id="KW-0396">Initiation factor</keyword>
<sequence>MAPSITNYSEIQNDEIEALRAIYPEDFHEEVAKVGAWNKALDKSFRIALRAYIADEEKIAVVLHVSFSPTYPKTAPKLSVNYDDDIRPATKTAIDGVIRDRPKTLLGSEMIYDLTVAVQDILDNASYPEGKDVPTLDEERVAREANIKAEAEKAAAQKQAEISKAADQEAAKEEDELLSKLVEQEKARAERRSANITDISEGNVEPVVIPNGLNFERSSTRIRTPNGKVVVVRAVSQKFPFQQSHGTTLFLVQSWKESNVVLDKPFLCLKEATFEGDGMLRKQRLQDLESRLEYQMNASPHAAVVKPLNYRIQRTPAASGDSPQWLVSILTEFTAKGSLQDLMSVSEALDVRRLKFWSIQLLEGLHHYHQQGLAHGSVHLGNILLWESEAATVIVKWSDGIYGYDLRMIMNQMQTKTPLGWTPPETLASEDSRHRSTRTDIWMFGVCLLQMAFGENVSQQYDTPAAAIGEVGLSQSMRSLLKAMFELNLKKRPSAWDLLHFEFFRNDEPYCVDIPQSLSLTKYRTRRESEAANVPSEYARKFVEEGRLGRGGFGEVFRARNRTDGQLYAIKKIKARSRAALDPVLSEVTVLSRLNHPNVVRYFASWIEEDEKGTLEDKSSLDISQETMIASMSSLGLHAPIPLSSRGLDFISSSHVVFGDNEEFDDESDSENEDNASSSGSSLSPEDQLTNGQSYEGPSPSISEGSVSEQTVEMGPPHSPWTNLYIQMEYCKQETLRNLINSGIQSNQAQCWRLFGQIVRGLEHIHAASIVHRDLKPENIFIDDGGDIRIGDFGLARPGEGRSLEMPRSQSNAVGSFTRDVGTAWYIAPEVRSGGAGQYDEKADMFSLGVILVEMNVLFTTGMERAEALKHLAEEDHKLPPAFSNPDRSTQAAIATSLLQYQSNKRPSCSELVREIPVQDEDQTSRLLRKEMANPESKLRLEFIENLFARQGKDKVAGMTMAARPMSEKVSLLDAVNAMARNLPDMELQAKVKSKLTKIFRRHGAVERTDNPALFPQHPCYAAADTVRVLDATGKLLQLPYDLVLPNAILLAQSSRGDYKTFTFGDVFRPDPRLQDPNIFGESDFDIIGSATSNLALDEAETMKVIDEVIDGFPNLSSTSMCYHINHSQVLDKIFMACNISREKWFGAKEVMSKLNTGEWTWSKIRPELRAPPLSLASTSLDELEQFDFREPLERALPKLRLLLRDTTDLEATFAHLNNFMAYVTRMNVRRKVFMSPLATYNEKFYSGHLFFQCLHDRKRKAVFAAGGRYDKLIRDHQVLAARSSITHAVGFQMTWSGLCTGMMSYLEAQTRSKAKKRSNFDRLAWTSRRCDVLIDCYDAQLLDTVGIRILSELWANDISAELANKRNPGFASNAFTKSAPIKENYSWVILIKSPDTLKVKAAFRPDEAEVWTADLAQHIRSEIRERNRNEGRHAAAPLLRHESQPEKSSMDSEPDVKVLVSLNKSKKFNRKAVVEDAIAQAQEWRRNSVENKIIAVETKDEVFQALHRTNLSDPDSWKRLIQNVPVIERAYLTDLHSLLKELQDSSAVFIYNFRTKGILYYQLTKEALYKS</sequence>
<dbReference type="PROSITE" id="PS50908">
    <property type="entry name" value="RWD"/>
    <property type="match status" value="1"/>
</dbReference>
<keyword evidence="13" id="KW-0175">Coiled coil</keyword>
<feature type="region of interest" description="Disordered" evidence="14">
    <location>
        <begin position="1425"/>
        <end position="1455"/>
    </location>
</feature>
<gene>
    <name evidence="17" type="primary">GCN2</name>
    <name evidence="17" type="ORF">OHK93_002943</name>
</gene>
<evidence type="ECO:0000313" key="18">
    <source>
        <dbReference type="Proteomes" id="UP001161017"/>
    </source>
</evidence>
<evidence type="ECO:0000256" key="10">
    <source>
        <dbReference type="PIRSR" id="PIRSR000660-1"/>
    </source>
</evidence>
<evidence type="ECO:0000256" key="4">
    <source>
        <dbReference type="ARBA" id="ARBA00022741"/>
    </source>
</evidence>
<dbReference type="PROSITE" id="PS00107">
    <property type="entry name" value="PROTEIN_KINASE_ATP"/>
    <property type="match status" value="1"/>
</dbReference>
<organism evidence="17 18">
    <name type="scientific">Ramalina farinacea</name>
    <dbReference type="NCBI Taxonomy" id="258253"/>
    <lineage>
        <taxon>Eukaryota</taxon>
        <taxon>Fungi</taxon>
        <taxon>Dikarya</taxon>
        <taxon>Ascomycota</taxon>
        <taxon>Pezizomycotina</taxon>
        <taxon>Lecanoromycetes</taxon>
        <taxon>OSLEUM clade</taxon>
        <taxon>Lecanoromycetidae</taxon>
        <taxon>Lecanorales</taxon>
        <taxon>Lecanorineae</taxon>
        <taxon>Ramalinaceae</taxon>
        <taxon>Ramalina</taxon>
    </lineage>
</organism>
<evidence type="ECO:0000256" key="12">
    <source>
        <dbReference type="PROSITE-ProRule" id="PRU10141"/>
    </source>
</evidence>
<proteinExistence type="inferred from homology"/>
<dbReference type="EMBL" id="JAPUFD010000015">
    <property type="protein sequence ID" value="MDI1491733.1"/>
    <property type="molecule type" value="Genomic_DNA"/>
</dbReference>
<feature type="domain" description="Protein kinase" evidence="15">
    <location>
        <begin position="193"/>
        <end position="504"/>
    </location>
</feature>
<comment type="caution">
    <text evidence="17">The sequence shown here is derived from an EMBL/GenBank/DDBJ whole genome shotgun (WGS) entry which is preliminary data.</text>
</comment>
<dbReference type="InterPro" id="IPR006575">
    <property type="entry name" value="RWD_dom"/>
</dbReference>
<dbReference type="SMART" id="SM00220">
    <property type="entry name" value="S_TKc"/>
    <property type="match status" value="1"/>
</dbReference>
<dbReference type="GO" id="GO:0000077">
    <property type="term" value="P:DNA damage checkpoint signaling"/>
    <property type="evidence" value="ECO:0007669"/>
    <property type="project" value="InterPro"/>
</dbReference>
<feature type="domain" description="RWD" evidence="16">
    <location>
        <begin position="14"/>
        <end position="125"/>
    </location>
</feature>
<comment type="catalytic activity">
    <reaction evidence="8">
        <text>L-threonyl-[protein] + ATP = O-phospho-L-threonyl-[protein] + ADP + H(+)</text>
        <dbReference type="Rhea" id="RHEA:46608"/>
        <dbReference type="Rhea" id="RHEA-COMP:11060"/>
        <dbReference type="Rhea" id="RHEA-COMP:11605"/>
        <dbReference type="ChEBI" id="CHEBI:15378"/>
        <dbReference type="ChEBI" id="CHEBI:30013"/>
        <dbReference type="ChEBI" id="CHEBI:30616"/>
        <dbReference type="ChEBI" id="CHEBI:61977"/>
        <dbReference type="ChEBI" id="CHEBI:456216"/>
        <dbReference type="EC" id="2.7.11.1"/>
    </reaction>
</comment>
<dbReference type="InterPro" id="IPR008271">
    <property type="entry name" value="Ser/Thr_kinase_AS"/>
</dbReference>
<evidence type="ECO:0000256" key="5">
    <source>
        <dbReference type="ARBA" id="ARBA00022777"/>
    </source>
</evidence>
<protein>
    <recommendedName>
        <fullName evidence="1">non-specific serine/threonine protein kinase</fullName>
        <ecNumber evidence="1">2.7.11.1</ecNumber>
    </recommendedName>
</protein>
<dbReference type="SUPFAM" id="SSF54495">
    <property type="entry name" value="UBC-like"/>
    <property type="match status" value="1"/>
</dbReference>
<evidence type="ECO:0000256" key="11">
    <source>
        <dbReference type="PIRSR" id="PIRSR000660-2"/>
    </source>
</evidence>
<keyword evidence="5 17" id="KW-0418">Kinase</keyword>
<feature type="active site" description="Proton acceptor" evidence="10">
    <location>
        <position position="774"/>
    </location>
</feature>
<comment type="catalytic activity">
    <reaction evidence="9">
        <text>L-seryl-[protein] + ATP = O-phospho-L-seryl-[protein] + ADP + H(+)</text>
        <dbReference type="Rhea" id="RHEA:17989"/>
        <dbReference type="Rhea" id="RHEA-COMP:9863"/>
        <dbReference type="Rhea" id="RHEA-COMP:11604"/>
        <dbReference type="ChEBI" id="CHEBI:15378"/>
        <dbReference type="ChEBI" id="CHEBI:29999"/>
        <dbReference type="ChEBI" id="CHEBI:30616"/>
        <dbReference type="ChEBI" id="CHEBI:83421"/>
        <dbReference type="ChEBI" id="CHEBI:456216"/>
        <dbReference type="EC" id="2.7.11.1"/>
    </reaction>
</comment>
<dbReference type="SMART" id="SM00591">
    <property type="entry name" value="RWD"/>
    <property type="match status" value="1"/>
</dbReference>
<dbReference type="PROSITE" id="PS50011">
    <property type="entry name" value="PROTEIN_KINASE_DOM"/>
    <property type="match status" value="2"/>
</dbReference>
<dbReference type="InterPro" id="IPR017441">
    <property type="entry name" value="Protein_kinase_ATP_BS"/>
</dbReference>
<dbReference type="Pfam" id="PF00069">
    <property type="entry name" value="Pkinase"/>
    <property type="match status" value="3"/>
</dbReference>
<evidence type="ECO:0000256" key="9">
    <source>
        <dbReference type="ARBA" id="ARBA00048679"/>
    </source>
</evidence>
<evidence type="ECO:0000256" key="7">
    <source>
        <dbReference type="ARBA" id="ARBA00037982"/>
    </source>
</evidence>
<dbReference type="InterPro" id="IPR011009">
    <property type="entry name" value="Kinase-like_dom_sf"/>
</dbReference>
<feature type="region of interest" description="Disordered" evidence="14">
    <location>
        <begin position="661"/>
        <end position="719"/>
    </location>
</feature>
<dbReference type="PANTHER" id="PTHR11042:SF136">
    <property type="entry name" value="EIF-2-ALPHA KINASE GCN2"/>
    <property type="match status" value="1"/>
</dbReference>
<dbReference type="GO" id="GO:0005524">
    <property type="term" value="F:ATP binding"/>
    <property type="evidence" value="ECO:0007669"/>
    <property type="project" value="UniProtKB-UniRule"/>
</dbReference>
<evidence type="ECO:0000256" key="6">
    <source>
        <dbReference type="ARBA" id="ARBA00022840"/>
    </source>
</evidence>
<dbReference type="Pfam" id="PF05773">
    <property type="entry name" value="RWD"/>
    <property type="match status" value="1"/>
</dbReference>
<reference evidence="17" key="1">
    <citation type="journal article" date="2023" name="Genome Biol. Evol.">
        <title>First Whole Genome Sequence and Flow Cytometry Genome Size Data for the Lichen-Forming Fungus Ramalina farinacea (Ascomycota).</title>
        <authorList>
            <person name="Llewellyn T."/>
            <person name="Mian S."/>
            <person name="Hill R."/>
            <person name="Leitch I.J."/>
            <person name="Gaya E."/>
        </authorList>
    </citation>
    <scope>NUCLEOTIDE SEQUENCE</scope>
    <source>
        <strain evidence="17">LIQ254RAFAR</strain>
    </source>
</reference>
<dbReference type="FunFam" id="3.10.110.10:FF:000050">
    <property type="entry name" value="eIF-2-alpha kinase GCN2"/>
    <property type="match status" value="1"/>
</dbReference>
<keyword evidence="17" id="KW-0648">Protein biosynthesis</keyword>
<dbReference type="InterPro" id="IPR050339">
    <property type="entry name" value="CC_SR_Kinase"/>
</dbReference>